<dbReference type="EMBL" id="KC292026">
    <property type="protein sequence ID" value="AGM11413.1"/>
    <property type="molecule type" value="Genomic_DNA"/>
</dbReference>
<name>R4TMM7_9CAUD</name>
<protein>
    <submittedName>
        <fullName evidence="1">Uncharacterized protein</fullName>
    </submittedName>
</protein>
<gene>
    <name evidence="1" type="primary">115</name>
    <name evidence="1" type="ORF">HGTV1_115</name>
</gene>
<accession>R4TMM7</accession>
<evidence type="ECO:0000313" key="2">
    <source>
        <dbReference type="Proteomes" id="UP000202786"/>
    </source>
</evidence>
<dbReference type="RefSeq" id="YP_008059291.1">
    <property type="nucleotide sequence ID" value="NC_021328.1"/>
</dbReference>
<dbReference type="GeneID" id="16194080"/>
<dbReference type="Proteomes" id="UP000202786">
    <property type="component" value="Segment"/>
</dbReference>
<proteinExistence type="predicted"/>
<dbReference type="KEGG" id="vg:16194080"/>
<keyword evidence="2" id="KW-1185">Reference proteome</keyword>
<reference evidence="1 2" key="1">
    <citation type="submission" date="2012-12" db="EMBL/GenBank/DDBJ databases">
        <authorList>
            <person name="Sencilo A."/>
            <person name="Jacobs-Sera D."/>
            <person name="Russell D.A."/>
            <person name="Ko C."/>
            <person name="Atanasova N."/>
            <person name="Osterlund E."/>
            <person name="Oksanen H.M."/>
            <person name="Bamford D.H."/>
            <person name="Hatfull G.F."/>
            <person name="Roine E."/>
            <person name="Hendrix R.W."/>
        </authorList>
    </citation>
    <scope>NUCLEOTIDE SEQUENCE [LARGE SCALE GENOMIC DNA]</scope>
</reference>
<organism evidence="1 2">
    <name type="scientific">Halogranum tailed virus 1</name>
    <dbReference type="NCBI Taxonomy" id="1273749"/>
    <lineage>
        <taxon>Viruses</taxon>
        <taxon>Duplodnaviria</taxon>
        <taxon>Heunggongvirae</taxon>
        <taxon>Uroviricota</taxon>
        <taxon>Caudoviricetes</taxon>
        <taxon>Thumleimavirales</taxon>
        <taxon>Halomagnusviridae</taxon>
        <taxon>Hagravirus</taxon>
        <taxon>Hagravirus capitaneum</taxon>
        <taxon>Hagravirus HGTV1</taxon>
    </lineage>
</organism>
<evidence type="ECO:0000313" key="1">
    <source>
        <dbReference type="EMBL" id="AGM11413.1"/>
    </source>
</evidence>
<sequence length="101" mass="11995">MGLFSSEPKECGDGEYHRVHEGPFQQLDEQWEGDFRPTKHDDEYVYGYVETNPYARCEHCDSRVKYTNVLIERELKKVKKDEIPEIDLDKIEVSLDRLMVK</sequence>